<gene>
    <name evidence="7" type="ORF">GCM10007890_20000</name>
</gene>
<evidence type="ECO:0000313" key="8">
    <source>
        <dbReference type="Proteomes" id="UP001157440"/>
    </source>
</evidence>
<dbReference type="Proteomes" id="UP001157440">
    <property type="component" value="Unassembled WGS sequence"/>
</dbReference>
<keyword evidence="4" id="KW-0808">Transferase</keyword>
<accession>A0AA37WS78</accession>
<dbReference type="GO" id="GO:0009007">
    <property type="term" value="F:site-specific DNA-methyltransferase (adenine-specific) activity"/>
    <property type="evidence" value="ECO:0007669"/>
    <property type="project" value="UniProtKB-EC"/>
</dbReference>
<dbReference type="EMBL" id="BSPL01000013">
    <property type="protein sequence ID" value="GLS69987.1"/>
    <property type="molecule type" value="Genomic_DNA"/>
</dbReference>
<dbReference type="GO" id="GO:0032259">
    <property type="term" value="P:methylation"/>
    <property type="evidence" value="ECO:0007669"/>
    <property type="project" value="UniProtKB-KW"/>
</dbReference>
<dbReference type="GO" id="GO:0008170">
    <property type="term" value="F:N-methyltransferase activity"/>
    <property type="evidence" value="ECO:0007669"/>
    <property type="project" value="InterPro"/>
</dbReference>
<dbReference type="AlphaFoldDB" id="A0AA37WS78"/>
<protein>
    <recommendedName>
        <fullName evidence="2">site-specific DNA-methyltransferase (adenine-specific)</fullName>
        <ecNumber evidence="2">2.1.1.72</ecNumber>
    </recommendedName>
</protein>
<reference evidence="8" key="1">
    <citation type="journal article" date="2019" name="Int. J. Syst. Evol. Microbiol.">
        <title>The Global Catalogue of Microorganisms (GCM) 10K type strain sequencing project: providing services to taxonomists for standard genome sequencing and annotation.</title>
        <authorList>
            <consortium name="The Broad Institute Genomics Platform"/>
            <consortium name="The Broad Institute Genome Sequencing Center for Infectious Disease"/>
            <person name="Wu L."/>
            <person name="Ma J."/>
        </authorList>
    </citation>
    <scope>NUCLEOTIDE SEQUENCE [LARGE SCALE GENOMIC DNA]</scope>
    <source>
        <strain evidence="8">NBRC 103632</strain>
    </source>
</reference>
<evidence type="ECO:0000256" key="3">
    <source>
        <dbReference type="ARBA" id="ARBA00022603"/>
    </source>
</evidence>
<dbReference type="InterPro" id="IPR029063">
    <property type="entry name" value="SAM-dependent_MTases_sf"/>
</dbReference>
<evidence type="ECO:0000256" key="4">
    <source>
        <dbReference type="ARBA" id="ARBA00022679"/>
    </source>
</evidence>
<evidence type="ECO:0000313" key="7">
    <source>
        <dbReference type="EMBL" id="GLS69987.1"/>
    </source>
</evidence>
<dbReference type="Gene3D" id="3.40.50.150">
    <property type="entry name" value="Vaccinia Virus protein VP39"/>
    <property type="match status" value="1"/>
</dbReference>
<dbReference type="InterPro" id="IPR003356">
    <property type="entry name" value="DNA_methylase_A-5"/>
</dbReference>
<dbReference type="SUPFAM" id="SSF53335">
    <property type="entry name" value="S-adenosyl-L-methionine-dependent methyltransferases"/>
    <property type="match status" value="1"/>
</dbReference>
<comment type="caution">
    <text evidence="7">The sequence shown here is derived from an EMBL/GenBank/DDBJ whole genome shotgun (WGS) entry which is preliminary data.</text>
</comment>
<keyword evidence="8" id="KW-1185">Reference proteome</keyword>
<evidence type="ECO:0000259" key="6">
    <source>
        <dbReference type="Pfam" id="PF02384"/>
    </source>
</evidence>
<dbReference type="PANTHER" id="PTHR33841:SF1">
    <property type="entry name" value="DNA METHYLTRANSFERASE A"/>
    <property type="match status" value="1"/>
</dbReference>
<keyword evidence="3" id="KW-0489">Methyltransferase</keyword>
<name>A0AA37WS78_9HYPH</name>
<proteinExistence type="inferred from homology"/>
<dbReference type="GO" id="GO:0003677">
    <property type="term" value="F:DNA binding"/>
    <property type="evidence" value="ECO:0007669"/>
    <property type="project" value="InterPro"/>
</dbReference>
<organism evidence="7 8">
    <name type="scientific">Methylobacterium tardum</name>
    <dbReference type="NCBI Taxonomy" id="374432"/>
    <lineage>
        <taxon>Bacteria</taxon>
        <taxon>Pseudomonadati</taxon>
        <taxon>Pseudomonadota</taxon>
        <taxon>Alphaproteobacteria</taxon>
        <taxon>Hyphomicrobiales</taxon>
        <taxon>Methylobacteriaceae</taxon>
        <taxon>Methylobacterium</taxon>
    </lineage>
</organism>
<dbReference type="PRINTS" id="PR00507">
    <property type="entry name" value="N12N6MTFRASE"/>
</dbReference>
<comment type="catalytic activity">
    <reaction evidence="5">
        <text>a 2'-deoxyadenosine in DNA + S-adenosyl-L-methionine = an N(6)-methyl-2'-deoxyadenosine in DNA + S-adenosyl-L-homocysteine + H(+)</text>
        <dbReference type="Rhea" id="RHEA:15197"/>
        <dbReference type="Rhea" id="RHEA-COMP:12418"/>
        <dbReference type="Rhea" id="RHEA-COMP:12419"/>
        <dbReference type="ChEBI" id="CHEBI:15378"/>
        <dbReference type="ChEBI" id="CHEBI:57856"/>
        <dbReference type="ChEBI" id="CHEBI:59789"/>
        <dbReference type="ChEBI" id="CHEBI:90615"/>
        <dbReference type="ChEBI" id="CHEBI:90616"/>
        <dbReference type="EC" id="2.1.1.72"/>
    </reaction>
</comment>
<comment type="similarity">
    <text evidence="1">Belongs to the N(4)/N(6)-methyltransferase family.</text>
</comment>
<dbReference type="InterPro" id="IPR050953">
    <property type="entry name" value="N4_N6_ade-DNA_methylase"/>
</dbReference>
<sequence>MAAKPLSALSFFSIHNLSLYANGLGLSRPLFIGSISGSWGRRSQPETPVRDDALSQRLNEICEQLGYTESETFVTADTLGADGQRSYVVREAIRTIGIAAVFGLAGSLEASAARPVVYLAAAADADQVRRIRREVWTQGVVPFLIIVSPGTLTICSGFEPPSEKAVVLKDDGPLPKPLLDLSAARLRSSIAWQNFDVALKSSVDNRLVDAIEALNRAARNLNPSLKDERNLVNAAIGRFLYLYVLIDRGILHEAWLREVGTNREGAALFASAVCADGKQGAWTAQDAFEALDAVDGEINGSVFPITEDQRALLTDEVCRLIHTVLRAGTTVEAIGGQQLDFFDVSYRVLRTETISAIYERFVAIEDGNDKADDGVFYTPPHLADHVLDLMEEAAPLTVTSRIIDPAAGSGVFLVGAFRRIMERATPEGGWSQEHIYRAHDLLTRCIFGAEKQAQATNVCRFSLYLTLLDYVGNAQIENLVAAAGDVKFLPDLTKNILCTNAFDLTPDLLAVDRKRYTHVIGNPPWSQKGGQKDRANVRINQREEAATAHFSEGLDTDEEPVAQGRMSDLFVWLAKKHLAEHDGVIALVLPTRSLVGLKSGRFAHAVARAMTPVFIGNLSHLRRKLFDGAQAPAMIAVLRNRPPERTDRVAIYRPLLTSLPLGKKRDIWALFLAQADMQYVRAEDLQSGPSGWYEQTMLRALDRRMRGALVTWTRARSRTFGDFLTRSRLAMTRGASPTNSGVSRRPNGADKDVKLMPITPYALEQANPDYRARFSGNVILVPRSMAEAFYLRDPHAYSSSFNAILPEAQQRAGRYDPETDVGLTLRDKVVNALIQYLNAPILRYFAALYGSGQLADSARFEREELLSVPCPYSSVDDPVFLALAARSDVDDAILDAMNAGDEFRRAYRDFRDFRRQFGNARIPKTSYMTAKTSEVEDYLERVKAEVASALPRGTPMQIKSSKTPGHDAPDAIHILLDGGDPIPRTPPKSLFLGTSVIETYLDDEQIVIWKSTGRHAWTIEQAVADAQVVIRRISAVPVELR</sequence>
<dbReference type="EC" id="2.1.1.72" evidence="2"/>
<dbReference type="Pfam" id="PF02384">
    <property type="entry name" value="N6_Mtase"/>
    <property type="match status" value="1"/>
</dbReference>
<evidence type="ECO:0000256" key="1">
    <source>
        <dbReference type="ARBA" id="ARBA00006594"/>
    </source>
</evidence>
<feature type="domain" description="DNA methylase adenine-specific" evidence="6">
    <location>
        <begin position="352"/>
        <end position="652"/>
    </location>
</feature>
<evidence type="ECO:0000256" key="2">
    <source>
        <dbReference type="ARBA" id="ARBA00011900"/>
    </source>
</evidence>
<dbReference type="PANTHER" id="PTHR33841">
    <property type="entry name" value="DNA METHYLTRANSFERASE YEEA-RELATED"/>
    <property type="match status" value="1"/>
</dbReference>
<evidence type="ECO:0000256" key="5">
    <source>
        <dbReference type="ARBA" id="ARBA00047942"/>
    </source>
</evidence>